<evidence type="ECO:0000256" key="3">
    <source>
        <dbReference type="PROSITE-ProRule" id="PRU00023"/>
    </source>
</evidence>
<accession>A0A9W9FY32</accession>
<evidence type="ECO:0000256" key="2">
    <source>
        <dbReference type="ARBA" id="ARBA00023043"/>
    </source>
</evidence>
<dbReference type="EMBL" id="JAPQKH010000003">
    <property type="protein sequence ID" value="KAJ5108531.1"/>
    <property type="molecule type" value="Genomic_DNA"/>
</dbReference>
<reference evidence="4" key="1">
    <citation type="submission" date="2022-11" db="EMBL/GenBank/DDBJ databases">
        <authorList>
            <person name="Petersen C."/>
        </authorList>
    </citation>
    <scope>NUCLEOTIDE SEQUENCE</scope>
    <source>
        <strain evidence="4">IBT 30069</strain>
    </source>
</reference>
<dbReference type="InterPro" id="IPR002110">
    <property type="entry name" value="Ankyrin_rpt"/>
</dbReference>
<dbReference type="OrthoDB" id="539213at2759"/>
<dbReference type="AlphaFoldDB" id="A0A9W9FY32"/>
<reference evidence="4" key="2">
    <citation type="journal article" date="2023" name="IMA Fungus">
        <title>Comparative genomic study of the Penicillium genus elucidates a diverse pangenome and 15 lateral gene transfer events.</title>
        <authorList>
            <person name="Petersen C."/>
            <person name="Sorensen T."/>
            <person name="Nielsen M.R."/>
            <person name="Sondergaard T.E."/>
            <person name="Sorensen J.L."/>
            <person name="Fitzpatrick D.A."/>
            <person name="Frisvad J.C."/>
            <person name="Nielsen K.L."/>
        </authorList>
    </citation>
    <scope>NUCLEOTIDE SEQUENCE</scope>
    <source>
        <strain evidence="4">IBT 30069</strain>
    </source>
</reference>
<feature type="repeat" description="ANK" evidence="3">
    <location>
        <begin position="134"/>
        <end position="166"/>
    </location>
</feature>
<feature type="repeat" description="ANK" evidence="3">
    <location>
        <begin position="174"/>
        <end position="200"/>
    </location>
</feature>
<dbReference type="PROSITE" id="PS50088">
    <property type="entry name" value="ANK_REPEAT"/>
    <property type="match status" value="3"/>
</dbReference>
<dbReference type="SMART" id="SM00248">
    <property type="entry name" value="ANK"/>
    <property type="match status" value="4"/>
</dbReference>
<dbReference type="Proteomes" id="UP001149165">
    <property type="component" value="Unassembled WGS sequence"/>
</dbReference>
<proteinExistence type="predicted"/>
<evidence type="ECO:0000256" key="1">
    <source>
        <dbReference type="ARBA" id="ARBA00022737"/>
    </source>
</evidence>
<dbReference type="SUPFAM" id="SSF48403">
    <property type="entry name" value="Ankyrin repeat"/>
    <property type="match status" value="1"/>
</dbReference>
<dbReference type="Pfam" id="PF00023">
    <property type="entry name" value="Ank"/>
    <property type="match status" value="1"/>
</dbReference>
<dbReference type="Pfam" id="PF12796">
    <property type="entry name" value="Ank_2"/>
    <property type="match status" value="1"/>
</dbReference>
<evidence type="ECO:0000313" key="4">
    <source>
        <dbReference type="EMBL" id="KAJ5108531.1"/>
    </source>
</evidence>
<keyword evidence="2 3" id="KW-0040">ANK repeat</keyword>
<comment type="caution">
    <text evidence="4">The sequence shown here is derived from an EMBL/GenBank/DDBJ whole genome shotgun (WGS) entry which is preliminary data.</text>
</comment>
<dbReference type="PROSITE" id="PS50297">
    <property type="entry name" value="ANK_REP_REGION"/>
    <property type="match status" value="3"/>
</dbReference>
<feature type="repeat" description="ANK" evidence="3">
    <location>
        <begin position="101"/>
        <end position="133"/>
    </location>
</feature>
<dbReference type="InterPro" id="IPR036770">
    <property type="entry name" value="Ankyrin_rpt-contain_sf"/>
</dbReference>
<organism evidence="4 5">
    <name type="scientific">Penicillium angulare</name>
    <dbReference type="NCBI Taxonomy" id="116970"/>
    <lineage>
        <taxon>Eukaryota</taxon>
        <taxon>Fungi</taxon>
        <taxon>Dikarya</taxon>
        <taxon>Ascomycota</taxon>
        <taxon>Pezizomycotina</taxon>
        <taxon>Eurotiomycetes</taxon>
        <taxon>Eurotiomycetidae</taxon>
        <taxon>Eurotiales</taxon>
        <taxon>Aspergillaceae</taxon>
        <taxon>Penicillium</taxon>
    </lineage>
</organism>
<evidence type="ECO:0000313" key="5">
    <source>
        <dbReference type="Proteomes" id="UP001149165"/>
    </source>
</evidence>
<dbReference type="PANTHER" id="PTHR24198:SF165">
    <property type="entry name" value="ANKYRIN REPEAT-CONTAINING PROTEIN-RELATED"/>
    <property type="match status" value="1"/>
</dbReference>
<gene>
    <name evidence="4" type="ORF">N7456_005206</name>
</gene>
<protein>
    <recommendedName>
        <fullName evidence="6">Ankyrin</fullName>
    </recommendedName>
</protein>
<dbReference type="PANTHER" id="PTHR24198">
    <property type="entry name" value="ANKYRIN REPEAT AND PROTEIN KINASE DOMAIN-CONTAINING PROTEIN"/>
    <property type="match status" value="1"/>
</dbReference>
<dbReference type="Gene3D" id="1.25.40.20">
    <property type="entry name" value="Ankyrin repeat-containing domain"/>
    <property type="match status" value="1"/>
</dbReference>
<keyword evidence="5" id="KW-1185">Reference proteome</keyword>
<evidence type="ECO:0008006" key="6">
    <source>
        <dbReference type="Google" id="ProtNLM"/>
    </source>
</evidence>
<sequence length="243" mass="26773">MERIISSHDITTLQYAVDQDPDKIAFRWGTTLLFSVIQVNERTMFNILAPHFVRGGVLNSVTQDTGGSALHVALQHRVRTVPILAWPLMQLGIDLNIVSFERRTALHEALEHGHSDLAVKLIEMGINIDIIDTHGLTELMLAITNEAVEVVHALLARGVNVNLRDETSSSFNWSSRTALHCAVRTNNIDIIDAILNRGSQRPDLSATENHLMAVQVAEMLRFDNIQAMLTTAMNNIGAGLGGV</sequence>
<name>A0A9W9FY32_9EURO</name>
<keyword evidence="1" id="KW-0677">Repeat</keyword>